<keyword evidence="2" id="KW-1185">Reference proteome</keyword>
<dbReference type="Proteomes" id="UP000048949">
    <property type="component" value="Unassembled WGS sequence"/>
</dbReference>
<dbReference type="STRING" id="282199.GCA_001049735_01000"/>
<accession>A0A0U1NJQ8</accession>
<name>A0A0U1NJQ8_9RHOB</name>
<dbReference type="OrthoDB" id="7864349at2"/>
<reference evidence="1 2" key="1">
    <citation type="submission" date="2015-04" db="EMBL/GenBank/DDBJ databases">
        <authorList>
            <person name="Syromyatnikov M.Y."/>
            <person name="Popov V.N."/>
        </authorList>
    </citation>
    <scope>NUCLEOTIDE SEQUENCE [LARGE SCALE GENOMIC DNA]</scope>
    <source>
        <strain evidence="1 2">CECT 5292</strain>
    </source>
</reference>
<gene>
    <name evidence="1" type="ORF">NIG5292_01001</name>
</gene>
<dbReference type="EMBL" id="CVQV01000005">
    <property type="protein sequence ID" value="CRK74960.1"/>
    <property type="molecule type" value="Genomic_DNA"/>
</dbReference>
<dbReference type="AlphaFoldDB" id="A0A0U1NJQ8"/>
<evidence type="ECO:0000313" key="2">
    <source>
        <dbReference type="Proteomes" id="UP000048949"/>
    </source>
</evidence>
<proteinExistence type="predicted"/>
<protein>
    <submittedName>
        <fullName evidence="1">Uncharacterized protein</fullName>
    </submittedName>
</protein>
<sequence>MRLFWCAVLVLAGCDMGGPAFIGLEPMRISVGGSDFTVRQRNDRAEVIRTNMEWAPDAGAVADKMLIAIQQTTGCTVRKGTLSGDQAKAVARLKCVDDGTYAIKRR</sequence>
<organism evidence="1 2">
    <name type="scientific">Nereida ignava</name>
    <dbReference type="NCBI Taxonomy" id="282199"/>
    <lineage>
        <taxon>Bacteria</taxon>
        <taxon>Pseudomonadati</taxon>
        <taxon>Pseudomonadota</taxon>
        <taxon>Alphaproteobacteria</taxon>
        <taxon>Rhodobacterales</taxon>
        <taxon>Roseobacteraceae</taxon>
        <taxon>Nereida</taxon>
    </lineage>
</organism>
<dbReference type="RefSeq" id="WP_048598393.1">
    <property type="nucleotide sequence ID" value="NZ_CBFHGK010000008.1"/>
</dbReference>
<evidence type="ECO:0000313" key="1">
    <source>
        <dbReference type="EMBL" id="CRK74960.1"/>
    </source>
</evidence>